<feature type="domain" description="TfoX N-terminal" evidence="2">
    <location>
        <begin position="13"/>
        <end position="104"/>
    </location>
</feature>
<feature type="region of interest" description="Disordered" evidence="1">
    <location>
        <begin position="109"/>
        <end position="128"/>
    </location>
</feature>
<dbReference type="EMBL" id="FNBL01000008">
    <property type="protein sequence ID" value="SDF87124.1"/>
    <property type="molecule type" value="Genomic_DNA"/>
</dbReference>
<organism evidence="3 4">
    <name type="scientific">Celeribacter baekdonensis</name>
    <dbReference type="NCBI Taxonomy" id="875171"/>
    <lineage>
        <taxon>Bacteria</taxon>
        <taxon>Pseudomonadati</taxon>
        <taxon>Pseudomonadota</taxon>
        <taxon>Alphaproteobacteria</taxon>
        <taxon>Rhodobacterales</taxon>
        <taxon>Roseobacteraceae</taxon>
        <taxon>Celeribacter</taxon>
    </lineage>
</organism>
<evidence type="ECO:0000313" key="3">
    <source>
        <dbReference type="EMBL" id="SDF87124.1"/>
    </source>
</evidence>
<dbReference type="OrthoDB" id="1524907at2"/>
<gene>
    <name evidence="3" type="ORF">SAMN04488117_10877</name>
</gene>
<feature type="compositionally biased region" description="Basic residues" evidence="1">
    <location>
        <begin position="115"/>
        <end position="128"/>
    </location>
</feature>
<dbReference type="Proteomes" id="UP000182284">
    <property type="component" value="Unassembled WGS sequence"/>
</dbReference>
<dbReference type="Pfam" id="PF04993">
    <property type="entry name" value="TfoX_N"/>
    <property type="match status" value="1"/>
</dbReference>
<dbReference type="Gene3D" id="3.30.1460.30">
    <property type="entry name" value="YgaC/TfoX-N like chaperone"/>
    <property type="match status" value="1"/>
</dbReference>
<reference evidence="3 4" key="1">
    <citation type="submission" date="2016-10" db="EMBL/GenBank/DDBJ databases">
        <authorList>
            <person name="de Groot N.N."/>
        </authorList>
    </citation>
    <scope>NUCLEOTIDE SEQUENCE [LARGE SCALE GENOMIC DNA]</scope>
    <source>
        <strain evidence="3 4">DSM 27375</strain>
    </source>
</reference>
<evidence type="ECO:0000256" key="1">
    <source>
        <dbReference type="SAM" id="MobiDB-lite"/>
    </source>
</evidence>
<dbReference type="InterPro" id="IPR007076">
    <property type="entry name" value="TfoX_N"/>
</dbReference>
<proteinExistence type="predicted"/>
<dbReference type="RefSeq" id="WP_074645916.1">
    <property type="nucleotide sequence ID" value="NZ_FNBL01000008.1"/>
</dbReference>
<evidence type="ECO:0000313" key="4">
    <source>
        <dbReference type="Proteomes" id="UP000182284"/>
    </source>
</evidence>
<sequence>MAATPEEIEHARDLFAELSPVTTGRMFGGTALYLDGDVMFACLLGGTIWMKSDTSTEAAFAAAGSHPFSYQKSGGTTVVPSLMSLPDSALDDPEEAVHWARLSYPPALKAAQDKRRQKARKAAKKAAS</sequence>
<evidence type="ECO:0000259" key="2">
    <source>
        <dbReference type="Pfam" id="PF04993"/>
    </source>
</evidence>
<protein>
    <submittedName>
        <fullName evidence="3">DNA transformation protein</fullName>
    </submittedName>
</protein>
<accession>A0A1G7PLV0</accession>
<dbReference type="SUPFAM" id="SSF159894">
    <property type="entry name" value="YgaC/TfoX-N like"/>
    <property type="match status" value="1"/>
</dbReference>
<name>A0A1G7PLV0_9RHOB</name>
<dbReference type="AlphaFoldDB" id="A0A1G7PLV0"/>